<dbReference type="GO" id="GO:0008270">
    <property type="term" value="F:zinc ion binding"/>
    <property type="evidence" value="ECO:0007669"/>
    <property type="project" value="InterPro"/>
</dbReference>
<accession>A0A4Q2D085</accession>
<evidence type="ECO:0000256" key="7">
    <source>
        <dbReference type="ARBA" id="ARBA00022833"/>
    </source>
</evidence>
<dbReference type="SMART" id="SM00317">
    <property type="entry name" value="SET"/>
    <property type="match status" value="1"/>
</dbReference>
<evidence type="ECO:0000313" key="10">
    <source>
        <dbReference type="EMBL" id="RXW12112.1"/>
    </source>
</evidence>
<keyword evidence="6" id="KW-0479">Metal-binding</keyword>
<dbReference type="SUPFAM" id="SSF82199">
    <property type="entry name" value="SET domain"/>
    <property type="match status" value="1"/>
</dbReference>
<comment type="caution">
    <text evidence="10">The sequence shown here is derived from an EMBL/GenBank/DDBJ whole genome shotgun (WGS) entry which is preliminary data.</text>
</comment>
<sequence>MSFNTMEDEPHAPPIQIINKMDQEPIPPWVFYYTNRIYHRPGVPDPDIVNLIGCNCVGKCDPKSEACACVKRQRDLIPFPAENMEAYNSGFLYDKQKRLKHRDYPIVECNALCGCYAECMNRVVQHGRTVAVTIQKTKKKGWGVFAGSKKIPSGTFLGIYSGELLNVEESNERGKYYNSWGKTYLFDIDFYFIPNKDHHGDVVVQYTMDAYHAGNFTRFLNHSCEPNSKIFGCFVNEANLGKPLLAVFATRDIEPNKEICVSYVGDEDNDPGDAAQKDGAVYIPCQCDAPSCSGRMFG</sequence>
<evidence type="ECO:0000256" key="3">
    <source>
        <dbReference type="ARBA" id="ARBA00022603"/>
    </source>
</evidence>
<dbReference type="GO" id="GO:0032259">
    <property type="term" value="P:methylation"/>
    <property type="evidence" value="ECO:0007669"/>
    <property type="project" value="UniProtKB-KW"/>
</dbReference>
<dbReference type="OrthoDB" id="308383at2759"/>
<feature type="domain" description="Pre-SET" evidence="9">
    <location>
        <begin position="52"/>
        <end position="127"/>
    </location>
</feature>
<dbReference type="InterPro" id="IPR050973">
    <property type="entry name" value="H3K9_Histone-Lys_N-MTase"/>
</dbReference>
<dbReference type="InterPro" id="IPR001214">
    <property type="entry name" value="SET_dom"/>
</dbReference>
<protein>
    <recommendedName>
        <fullName evidence="12">SET domain-containing protein</fullName>
    </recommendedName>
</protein>
<keyword evidence="3" id="KW-0489">Methyltransferase</keyword>
<dbReference type="PANTHER" id="PTHR46223:SF3">
    <property type="entry name" value="HISTONE-LYSINE N-METHYLTRANSFERASE SET-23"/>
    <property type="match status" value="1"/>
</dbReference>
<keyword evidence="11" id="KW-1185">Reference proteome</keyword>
<keyword evidence="5" id="KW-0949">S-adenosyl-L-methionine</keyword>
<dbReference type="PROSITE" id="PS50280">
    <property type="entry name" value="SET"/>
    <property type="match status" value="1"/>
</dbReference>
<evidence type="ECO:0000256" key="4">
    <source>
        <dbReference type="ARBA" id="ARBA00022679"/>
    </source>
</evidence>
<evidence type="ECO:0000259" key="9">
    <source>
        <dbReference type="PROSITE" id="PS50867"/>
    </source>
</evidence>
<dbReference type="InterPro" id="IPR007728">
    <property type="entry name" value="Pre-SET_dom"/>
</dbReference>
<dbReference type="PANTHER" id="PTHR46223">
    <property type="entry name" value="HISTONE-LYSINE N-METHYLTRANSFERASE SUV39H"/>
    <property type="match status" value="1"/>
</dbReference>
<dbReference type="Pfam" id="PF00856">
    <property type="entry name" value="SET"/>
    <property type="match status" value="1"/>
</dbReference>
<gene>
    <name evidence="10" type="ORF">EST38_g13743</name>
</gene>
<evidence type="ECO:0000256" key="1">
    <source>
        <dbReference type="ARBA" id="ARBA00004286"/>
    </source>
</evidence>
<evidence type="ECO:0008006" key="12">
    <source>
        <dbReference type="Google" id="ProtNLM"/>
    </source>
</evidence>
<feature type="domain" description="SET" evidence="8">
    <location>
        <begin position="130"/>
        <end position="264"/>
    </location>
</feature>
<evidence type="ECO:0000259" key="8">
    <source>
        <dbReference type="PROSITE" id="PS50280"/>
    </source>
</evidence>
<evidence type="ECO:0000313" key="11">
    <source>
        <dbReference type="Proteomes" id="UP000290288"/>
    </source>
</evidence>
<comment type="subcellular location">
    <subcellularLocation>
        <location evidence="1">Chromosome</location>
    </subcellularLocation>
</comment>
<dbReference type="Proteomes" id="UP000290288">
    <property type="component" value="Unassembled WGS sequence"/>
</dbReference>
<dbReference type="Pfam" id="PF05033">
    <property type="entry name" value="Pre-SET"/>
    <property type="match status" value="1"/>
</dbReference>
<name>A0A4Q2D085_9AGAR</name>
<dbReference type="EMBL" id="SDEE01001402">
    <property type="protein sequence ID" value="RXW12112.1"/>
    <property type="molecule type" value="Genomic_DNA"/>
</dbReference>
<evidence type="ECO:0000256" key="6">
    <source>
        <dbReference type="ARBA" id="ARBA00022723"/>
    </source>
</evidence>
<evidence type="ECO:0000256" key="2">
    <source>
        <dbReference type="ARBA" id="ARBA00022454"/>
    </source>
</evidence>
<keyword evidence="4" id="KW-0808">Transferase</keyword>
<organism evidence="10 11">
    <name type="scientific">Candolleomyces aberdarensis</name>
    <dbReference type="NCBI Taxonomy" id="2316362"/>
    <lineage>
        <taxon>Eukaryota</taxon>
        <taxon>Fungi</taxon>
        <taxon>Dikarya</taxon>
        <taxon>Basidiomycota</taxon>
        <taxon>Agaricomycotina</taxon>
        <taxon>Agaricomycetes</taxon>
        <taxon>Agaricomycetidae</taxon>
        <taxon>Agaricales</taxon>
        <taxon>Agaricineae</taxon>
        <taxon>Psathyrellaceae</taxon>
        <taxon>Candolleomyces</taxon>
    </lineage>
</organism>
<dbReference type="AlphaFoldDB" id="A0A4Q2D085"/>
<reference evidence="10 11" key="1">
    <citation type="submission" date="2019-01" db="EMBL/GenBank/DDBJ databases">
        <title>Draft genome sequence of Psathyrella aberdarensis IHI B618.</title>
        <authorList>
            <person name="Buettner E."/>
            <person name="Kellner H."/>
        </authorList>
    </citation>
    <scope>NUCLEOTIDE SEQUENCE [LARGE SCALE GENOMIC DNA]</scope>
    <source>
        <strain evidence="10 11">IHI B618</strain>
    </source>
</reference>
<dbReference type="GO" id="GO:0042054">
    <property type="term" value="F:histone methyltransferase activity"/>
    <property type="evidence" value="ECO:0007669"/>
    <property type="project" value="InterPro"/>
</dbReference>
<dbReference type="PROSITE" id="PS50867">
    <property type="entry name" value="PRE_SET"/>
    <property type="match status" value="1"/>
</dbReference>
<dbReference type="Gene3D" id="2.170.270.10">
    <property type="entry name" value="SET domain"/>
    <property type="match status" value="1"/>
</dbReference>
<dbReference type="InterPro" id="IPR046341">
    <property type="entry name" value="SET_dom_sf"/>
</dbReference>
<proteinExistence type="predicted"/>
<evidence type="ECO:0000256" key="5">
    <source>
        <dbReference type="ARBA" id="ARBA00022691"/>
    </source>
</evidence>
<keyword evidence="2" id="KW-0158">Chromosome</keyword>
<dbReference type="GO" id="GO:0005634">
    <property type="term" value="C:nucleus"/>
    <property type="evidence" value="ECO:0007669"/>
    <property type="project" value="InterPro"/>
</dbReference>
<dbReference type="SMART" id="SM00468">
    <property type="entry name" value="PreSET"/>
    <property type="match status" value="1"/>
</dbReference>
<keyword evidence="7" id="KW-0862">Zinc</keyword>
<dbReference type="STRING" id="2316362.A0A4Q2D085"/>
<dbReference type="GO" id="GO:0005694">
    <property type="term" value="C:chromosome"/>
    <property type="evidence" value="ECO:0007669"/>
    <property type="project" value="UniProtKB-SubCell"/>
</dbReference>